<sequence length="379" mass="41175">MCACAWERKKRRGAGAGAGRASLRTGRDITLDGMPCTHVTCAMPNGCAPARDVYHTVRGVSLHTDSQDPQRHLARALPSPPTNATRAIYRRPALPYIKTRRPRAAGLHAPTALHAHFLPPPVPMVPVYTYDDSAALSRDLALYILAQQDAALQRGDRFNLAVSGGSLLKALRAGLVEDAELRARANWARWHVFFCDERIVPLEHADSNYGAFKAQVLDPLLQHDGVLGPTCYAINESLVGLGENDRLAAEYESLLPAQFDLILLGCGPDGHTCSLFPGDTHSYLLDANTDRRVAWCHSSPKPPADRITFTLPTLASAHALCFVAEGAAKQPVLQRILQSSPDTSLPAALVTDRFAQRVSWFVDSAAVQDLSVPAVTYNH</sequence>
<evidence type="ECO:0000256" key="2">
    <source>
        <dbReference type="ARBA" id="ARBA00004496"/>
    </source>
</evidence>
<dbReference type="CDD" id="cd01400">
    <property type="entry name" value="6PGL"/>
    <property type="match status" value="1"/>
</dbReference>
<comment type="subcellular location">
    <subcellularLocation>
        <location evidence="2">Cytoplasm</location>
    </subcellularLocation>
</comment>
<gene>
    <name evidence="9" type="ordered locus">KLTH0H00836g</name>
</gene>
<dbReference type="GO" id="GO:0017057">
    <property type="term" value="F:6-phosphogluconolactonase activity"/>
    <property type="evidence" value="ECO:0007669"/>
    <property type="project" value="UniProtKB-EC"/>
</dbReference>
<dbReference type="InterPro" id="IPR039104">
    <property type="entry name" value="6PGL"/>
</dbReference>
<dbReference type="PANTHER" id="PTHR11054:SF24">
    <property type="entry name" value="6-PHOSPHOGLUCONOLACTONASE 3-RELATED"/>
    <property type="match status" value="1"/>
</dbReference>
<evidence type="ECO:0000256" key="4">
    <source>
        <dbReference type="ARBA" id="ARBA00010662"/>
    </source>
</evidence>
<organism evidence="9 10">
    <name type="scientific">Lachancea thermotolerans (strain ATCC 56472 / CBS 6340 / NRRL Y-8284)</name>
    <name type="common">Yeast</name>
    <name type="synonym">Kluyveromyces thermotolerans</name>
    <dbReference type="NCBI Taxonomy" id="559295"/>
    <lineage>
        <taxon>Eukaryota</taxon>
        <taxon>Fungi</taxon>
        <taxon>Dikarya</taxon>
        <taxon>Ascomycota</taxon>
        <taxon>Saccharomycotina</taxon>
        <taxon>Saccharomycetes</taxon>
        <taxon>Saccharomycetales</taxon>
        <taxon>Saccharomycetaceae</taxon>
        <taxon>Lachancea</taxon>
    </lineage>
</organism>
<dbReference type="FunCoup" id="C5E1Z3">
    <property type="interactions" value="624"/>
</dbReference>
<evidence type="ECO:0000256" key="1">
    <source>
        <dbReference type="ARBA" id="ARBA00000832"/>
    </source>
</evidence>
<dbReference type="GO" id="GO:0006098">
    <property type="term" value="P:pentose-phosphate shunt"/>
    <property type="evidence" value="ECO:0007669"/>
    <property type="project" value="InterPro"/>
</dbReference>
<dbReference type="AlphaFoldDB" id="C5E1Z3"/>
<dbReference type="PANTHER" id="PTHR11054">
    <property type="entry name" value="6-PHOSPHOGLUCONOLACTONASE"/>
    <property type="match status" value="1"/>
</dbReference>
<evidence type="ECO:0000313" key="9">
    <source>
        <dbReference type="EMBL" id="CAR30054.1"/>
    </source>
</evidence>
<evidence type="ECO:0000259" key="8">
    <source>
        <dbReference type="Pfam" id="PF01182"/>
    </source>
</evidence>
<dbReference type="OrthoDB" id="432544at2759"/>
<dbReference type="GO" id="GO:0005975">
    <property type="term" value="P:carbohydrate metabolic process"/>
    <property type="evidence" value="ECO:0007669"/>
    <property type="project" value="InterPro"/>
</dbReference>
<dbReference type="InParanoid" id="C5E1Z3"/>
<keyword evidence="10" id="KW-1185">Reference proteome</keyword>
<dbReference type="OMA" id="YQLFEFE"/>
<feature type="domain" description="Glucosamine/galactosamine-6-phosphate isomerase" evidence="8">
    <location>
        <begin position="132"/>
        <end position="359"/>
    </location>
</feature>
<comment type="catalytic activity">
    <reaction evidence="1">
        <text>6-phospho-D-glucono-1,5-lactone + H2O = 6-phospho-D-gluconate + H(+)</text>
        <dbReference type="Rhea" id="RHEA:12556"/>
        <dbReference type="ChEBI" id="CHEBI:15377"/>
        <dbReference type="ChEBI" id="CHEBI:15378"/>
        <dbReference type="ChEBI" id="CHEBI:57955"/>
        <dbReference type="ChEBI" id="CHEBI:58759"/>
        <dbReference type="EC" id="3.1.1.31"/>
    </reaction>
</comment>
<evidence type="ECO:0000256" key="6">
    <source>
        <dbReference type="ARBA" id="ARBA00022490"/>
    </source>
</evidence>
<dbReference type="Gene3D" id="3.40.50.1360">
    <property type="match status" value="1"/>
</dbReference>
<dbReference type="InterPro" id="IPR006148">
    <property type="entry name" value="Glc/Gal-6P_isomerase"/>
</dbReference>
<protein>
    <recommendedName>
        <fullName evidence="5">6-phosphogluconolactonase</fullName>
        <ecNumber evidence="5">3.1.1.31</ecNumber>
    </recommendedName>
</protein>
<evidence type="ECO:0000256" key="5">
    <source>
        <dbReference type="ARBA" id="ARBA00013198"/>
    </source>
</evidence>
<dbReference type="InterPro" id="IPR037171">
    <property type="entry name" value="NagB/RpiA_transferase-like"/>
</dbReference>
<dbReference type="SUPFAM" id="SSF100950">
    <property type="entry name" value="NagB/RpiA/CoA transferase-like"/>
    <property type="match status" value="1"/>
</dbReference>
<dbReference type="InterPro" id="IPR005900">
    <property type="entry name" value="6-phosphogluconolactonase_DevB"/>
</dbReference>
<evidence type="ECO:0000313" key="10">
    <source>
        <dbReference type="Proteomes" id="UP000002036"/>
    </source>
</evidence>
<name>C5E1Z3_LACTC</name>
<dbReference type="Pfam" id="PF01182">
    <property type="entry name" value="Glucosamine_iso"/>
    <property type="match status" value="1"/>
</dbReference>
<reference evidence="9 10" key="1">
    <citation type="journal article" date="2009" name="Genome Res.">
        <title>Comparative genomics of protoploid Saccharomycetaceae.</title>
        <authorList>
            <consortium name="The Genolevures Consortium"/>
            <person name="Souciet J.-L."/>
            <person name="Dujon B."/>
            <person name="Gaillardin C."/>
            <person name="Johnston M."/>
            <person name="Baret P.V."/>
            <person name="Cliften P."/>
            <person name="Sherman D.J."/>
            <person name="Weissenbach J."/>
            <person name="Westhof E."/>
            <person name="Wincker P."/>
            <person name="Jubin C."/>
            <person name="Poulain J."/>
            <person name="Barbe V."/>
            <person name="Segurens B."/>
            <person name="Artiguenave F."/>
            <person name="Anthouard V."/>
            <person name="Vacherie B."/>
            <person name="Val M.-E."/>
            <person name="Fulton R.S."/>
            <person name="Minx P."/>
            <person name="Wilson R."/>
            <person name="Durrens P."/>
            <person name="Jean G."/>
            <person name="Marck C."/>
            <person name="Martin T."/>
            <person name="Nikolski M."/>
            <person name="Rolland T."/>
            <person name="Seret M.-L."/>
            <person name="Casaregola S."/>
            <person name="Despons L."/>
            <person name="Fairhead C."/>
            <person name="Fischer G."/>
            <person name="Lafontaine I."/>
            <person name="Leh V."/>
            <person name="Lemaire M."/>
            <person name="de Montigny J."/>
            <person name="Neuveglise C."/>
            <person name="Thierry A."/>
            <person name="Blanc-Lenfle I."/>
            <person name="Bleykasten C."/>
            <person name="Diffels J."/>
            <person name="Fritsch E."/>
            <person name="Frangeul L."/>
            <person name="Goeffon A."/>
            <person name="Jauniaux N."/>
            <person name="Kachouri-Lafond R."/>
            <person name="Payen C."/>
            <person name="Potier S."/>
            <person name="Pribylova L."/>
            <person name="Ozanne C."/>
            <person name="Richard G.-F."/>
            <person name="Sacerdot C."/>
            <person name="Straub M.-L."/>
            <person name="Talla E."/>
        </authorList>
    </citation>
    <scope>NUCLEOTIDE SEQUENCE [LARGE SCALE GENOMIC DNA]</scope>
    <source>
        <strain evidence="10">ATCC 56472 / CBS 6340 / NRRL Y-8284</strain>
    </source>
</reference>
<evidence type="ECO:0000256" key="3">
    <source>
        <dbReference type="ARBA" id="ARBA00004961"/>
    </source>
</evidence>
<dbReference type="eggNOG" id="KOG3147">
    <property type="taxonomic scope" value="Eukaryota"/>
</dbReference>
<dbReference type="EMBL" id="CU928180">
    <property type="protein sequence ID" value="CAR30054.1"/>
    <property type="molecule type" value="Genomic_DNA"/>
</dbReference>
<dbReference type="NCBIfam" id="TIGR01198">
    <property type="entry name" value="pgl"/>
    <property type="match status" value="1"/>
</dbReference>
<accession>C5E1Z3</accession>
<dbReference type="GeneID" id="8294228"/>
<dbReference type="HOGENOM" id="CLU_729721_0_0_1"/>
<dbReference type="Proteomes" id="UP000002036">
    <property type="component" value="Chromosome H"/>
</dbReference>
<keyword evidence="7" id="KW-0378">Hydrolase</keyword>
<dbReference type="STRING" id="559295.C5E1Z3"/>
<comment type="similarity">
    <text evidence="4">Belongs to the glucosamine/galactosamine-6-phosphate isomerase family. 6-phosphogluconolactonase subfamily.</text>
</comment>
<keyword evidence="6" id="KW-0963">Cytoplasm</keyword>
<comment type="pathway">
    <text evidence="3">Carbohydrate degradation; pentose phosphate pathway; D-ribulose 5-phosphate from D-glucose 6-phosphate (oxidative stage): step 2/3.</text>
</comment>
<dbReference type="KEGG" id="lth:KLTH0H00836g"/>
<dbReference type="RefSeq" id="XP_002555916.1">
    <property type="nucleotide sequence ID" value="XM_002555870.1"/>
</dbReference>
<dbReference type="GO" id="GO:0005737">
    <property type="term" value="C:cytoplasm"/>
    <property type="evidence" value="ECO:0007669"/>
    <property type="project" value="UniProtKB-SubCell"/>
</dbReference>
<dbReference type="EC" id="3.1.1.31" evidence="5"/>
<dbReference type="FunFam" id="3.40.50.1360:FF:000005">
    <property type="entry name" value="6-phosphogluconolactonase"/>
    <property type="match status" value="1"/>
</dbReference>
<evidence type="ECO:0000256" key="7">
    <source>
        <dbReference type="ARBA" id="ARBA00022801"/>
    </source>
</evidence>
<proteinExistence type="inferred from homology"/>